<dbReference type="KEGG" id="egu:109506523"/>
<dbReference type="GeneID" id="109506523"/>
<dbReference type="Gene3D" id="1.25.40.20">
    <property type="entry name" value="Ankyrin repeat-containing domain"/>
    <property type="match status" value="1"/>
</dbReference>
<evidence type="ECO:0000256" key="1">
    <source>
        <dbReference type="PROSITE-ProRule" id="PRU00023"/>
    </source>
</evidence>
<dbReference type="InterPro" id="IPR036770">
    <property type="entry name" value="Ankyrin_rpt-contain_sf"/>
</dbReference>
<feature type="region of interest" description="Disordered" evidence="2">
    <location>
        <begin position="135"/>
        <end position="162"/>
    </location>
</feature>
<evidence type="ECO:0000256" key="2">
    <source>
        <dbReference type="SAM" id="MobiDB-lite"/>
    </source>
</evidence>
<dbReference type="Proteomes" id="UP000504607">
    <property type="component" value="Chromosome 13"/>
</dbReference>
<keyword evidence="1" id="KW-0040">ANK repeat</keyword>
<organism evidence="3 4">
    <name type="scientific">Elaeis guineensis var. tenera</name>
    <name type="common">Oil palm</name>
    <dbReference type="NCBI Taxonomy" id="51953"/>
    <lineage>
        <taxon>Eukaryota</taxon>
        <taxon>Viridiplantae</taxon>
        <taxon>Streptophyta</taxon>
        <taxon>Embryophyta</taxon>
        <taxon>Tracheophyta</taxon>
        <taxon>Spermatophyta</taxon>
        <taxon>Magnoliopsida</taxon>
        <taxon>Liliopsida</taxon>
        <taxon>Arecaceae</taxon>
        <taxon>Arecoideae</taxon>
        <taxon>Cocoseae</taxon>
        <taxon>Elaeidinae</taxon>
        <taxon>Elaeis</taxon>
    </lineage>
</organism>
<dbReference type="PANTHER" id="PTHR24121">
    <property type="entry name" value="NO MECHANORECEPTOR POTENTIAL C, ISOFORM D-RELATED"/>
    <property type="match status" value="1"/>
</dbReference>
<dbReference type="PANTHER" id="PTHR24121:SF23">
    <property type="entry name" value="NO MECHANORECEPTOR POTENTIAL C, ISOFORM H"/>
    <property type="match status" value="1"/>
</dbReference>
<keyword evidence="3" id="KW-1185">Reference proteome</keyword>
<name>A0A6J0PQL2_ELAGV</name>
<dbReference type="PROSITE" id="PS50297">
    <property type="entry name" value="ANK_REP_REGION"/>
    <property type="match status" value="1"/>
</dbReference>
<dbReference type="PROSITE" id="PS50088">
    <property type="entry name" value="ANK_REPEAT"/>
    <property type="match status" value="1"/>
</dbReference>
<evidence type="ECO:0000313" key="4">
    <source>
        <dbReference type="RefSeq" id="XP_019709979.1"/>
    </source>
</evidence>
<dbReference type="SMART" id="SM00248">
    <property type="entry name" value="ANK"/>
    <property type="match status" value="2"/>
</dbReference>
<protein>
    <submittedName>
        <fullName evidence="4">Uncharacterized protein LOC109506523</fullName>
    </submittedName>
</protein>
<accession>A0A6J0PQL2</accession>
<proteinExistence type="predicted"/>
<dbReference type="Pfam" id="PF12796">
    <property type="entry name" value="Ank_2"/>
    <property type="match status" value="1"/>
</dbReference>
<dbReference type="RefSeq" id="XP_019709979.1">
    <property type="nucleotide sequence ID" value="XM_019854420.1"/>
</dbReference>
<dbReference type="AlphaFoldDB" id="A0A6J0PQL2"/>
<gene>
    <name evidence="4" type="primary">LOC109506523</name>
</gene>
<dbReference type="OrthoDB" id="673817at2759"/>
<dbReference type="SUPFAM" id="SSF48403">
    <property type="entry name" value="Ankyrin repeat"/>
    <property type="match status" value="1"/>
</dbReference>
<feature type="repeat" description="ANK" evidence="1">
    <location>
        <begin position="68"/>
        <end position="89"/>
    </location>
</feature>
<reference evidence="4" key="1">
    <citation type="submission" date="2025-08" db="UniProtKB">
        <authorList>
            <consortium name="RefSeq"/>
        </authorList>
    </citation>
    <scope>IDENTIFICATION</scope>
</reference>
<sequence>MDPRLLDAARYGDVDLLKKIEEENADLRRGVTPFGNTARHIAVTFKQQEFVEEICARKPALLRVRNQNGETPLHAAAILGSHRVVVLFLGLAPAIDVWRGDVKELLRAVDRYRNNALHSALRNGHAKAGLLHKRTRGDSLSGHDEGISCDRAAPSAMRSLRP</sequence>
<evidence type="ECO:0000313" key="3">
    <source>
        <dbReference type="Proteomes" id="UP000504607"/>
    </source>
</evidence>
<dbReference type="InParanoid" id="A0A6J0PQL2"/>
<dbReference type="InterPro" id="IPR002110">
    <property type="entry name" value="Ankyrin_rpt"/>
</dbReference>